<sequence>MNNIKDMYKMSPLQEGILFHSLYDKENSDSLPYINQTSFLIKGPLKLAYFRKSWGYIVDRYEIFHTMFLWEEIDNPLQVVLKSTKFNVNFQDWTSYSIDEQKEKLKTFLKADRRRKFSLEEAPLMRVTVLQLSIDEFRVVWTHHHLILDGWGASIVINELFKVYENMVKGRDWVLTQSPPYKNYIRWIRQQDKAQAEAFWRKELEGITSPTPFGSVGDKKKQHQGYSQSIYHLSQEETQVLQKWARKNQLTLNTLVQGAWGYLLSKYSGEEDVLFGVTSSGRPTDLPGVEKMVGLFINTLPVRVQVSGETKVVNWLKDLQVKDSKRRQYEYTSLTDIQGWSKIPRGISMFNTLYVFENYPVQEQSFDNELLILGFDGLEQTNYSLTLAVIPDEQLTLKLMYDLRYFEKETINHLYNHLVEVLKQITEDSPQKKLNELMYLTDRERNQLVVEWNQTNVEYPQDLLIQDLFESQVQENPDAIAVVYEDEEWSYKEVQEQANQLAHYLQKRGVGPESLVGLCVERSPKMIVGLLGILKAGGAYVPLDPAYPEKRLQYILEDAGIQILVTESHLTEWVSSDVERICLDENSHEIRNEPITTPIHGISLENLAYVIYTSGSTGKPKGVMVEHRSLLNLIFWHQKKYHVTNKDRATQIAGTAFDASVWEIWPYLSVGASLYLPNNQIRTDVKALKEWFIKQQITISFLPTPLTERILKLSWPQSVALKALLTGGDQLRVFPSENLPFEVFNHYGPTENTVVATASEALKDDDISGNRPAIGKPVSNTQVYVLDKNSQLISKGGVGELYVGGSGLARGYLNRPKLTAERFIPHPFSDEPGARLYRTGDLVRYLPDGNLEFVGRADDQVKIRGFRIELGEVEATLNALPSIQEAVVIVREDESGEKRLVAYVVGEGTTKEWRKALKDKLPGYMVPAHFIKMEALPITPNGKIDRKVLPTPINDIQEKVLQEGQTPSEELVVTVWEQILGIRGIKRDDSFFDLGGHSLLATQVISRLQEVFGMSIPLKELFEHSTVEELAKRLEDLRGRSISSEIPSLIRVERGSVVPLSYAQQRLWFFDRLVPNSSLYNIPTVWRLQGEWSPRALENSLNTLISRHEILRTTITEKDGEAFQNIASSHLRTLSRTDLVHLSKEEKEQTMQELVQREAETPFDLETSPLLRVQLIKMQENEWVLACIMHHIISDGWSMNVFLREWMMLYEGEVKGQPERLPDLPIQYADYAEWQRKWLDNEVLDKQLSYWKEELKGDLPVLQLPTDRPRPSVQTYAGAMYQFILPTGVVEQIEAVSRQEGTTVFMTLLAAYQGFLSRYTGQDDILVGSPIANRHYKETEGLIGFFANTLVYRTQFDETSTFRDVLRTVRTKALKAYEHQDVPFEKIVEEVQPERSTSHSPLFQTMFTMQNAFETFDIRMSNRHIENINIHTSVSKFDLTVTVEKQKEGLLTAFEYNTDLFDKSTVERMANHFKYWLTEITRLPEEPLSNLSLLSKEEQDEIVIEWNQTDADYPKDKVIQDLFDAQVQENPDAIAVVYEDEEWSYKEVQEQANQLAHYLQKRGVGPESLVGLCVERSPKMIVGLLGILKAGGAYVPLDPAYPEKRLQYILEDAGIQILVTESHLTKWVSSDVERICLDKNSQEIRNEPITTPVHGVTPENLAYVIYTSGSTGKPKGILTCHLNVITTICNNGYLNINDEDTILQLANYAFDGSVFEIFTSLFNGARLIIASQSQALNIEELSILISSQNITVTFMTTALFNNLVDFNVCCFEKTRKVLFGGEKVSEYHVIRAMERLGENRLVHVYGPTESTVFTTHYTITQNYEKPATFPIGQPLNNTQVYVLNKTKVLQPVGVIGELYVGGSGLARGYLNRPKLTAERFIPHPFSDEPGARLYRTGDLVRYLPDGNLEFVGRADDQVKIRGFRIELGEVEATLNALPSIQEAVVIVREDESGEKRLVAYVVGEGTTKEWRKALKDKLPGYMVPAHFIKMEALPITPNGKIDRKVLPTPINDIQEKVLQEGQTPSEELVVTVWEQILGIRGIKRDDSFFDLGGHSLLATQVISRLQEVFGMSIPLKELFEHSTVEELAKRLEDLRGRSISSEIPSLIRVERGSVVPLSYAQQRLWFFDRLVPNSSLYNIPAVWRLQGEWSPRALENSLNTLISRHEILRTTITEKDGEAFQNIASSHLRTLSRTDLVHLSKEEKEQTMQELVQREAETPFDLETSPLLRVQLIKMQENEWVLACIMHHIISDGWSMNVFLREWMMLYEGEVKGQPERLPDLPIQYADYAEWQRKWLDNEVLDKQLSYWKEELKGDLPVLQLPTDRPRPSVQTYAGAMYQFILPTGVVEQIEAVSRQEGTTVFMTLLAAYQGFLSRYTGQDDILVGSPIANRHYKETEGLIGFFANTLVYRTQFDETSTFRDVLRTVRTKALKAYEHQDVPFEKIVEEVQPERSTSHSPLFQTMFTMQNAFETFDIRMSNRHIENINIHTSVSKFDLTVTVEKQKEGLLTAFEYNTDLFDKSTVERMANHFKYWLTEITRLPEEPLSNLSLLSKEEQDEIVIEWNQTDADYPKDKVIQDLFDAQVQENPDAIAVAYEDEEWSYKEVQEQANQLAHYLQKRGVGPESLVGLCVERSPKMIVGLLGILKAGGAYVPLDPAYPEKRLQYILEDAGIQILVTESHLTKWVSSDVERICLDKNSQEIKNEPITTPVHGVTPENLAYVIYTSGSTGKPKGVLLELKSLCNLAYAQIKIFKINHESKVLQFASFAFDAAVSEIFTSFLSGATLILGKQEEMLPGTRFINLVEENRVTHATLPPAILANLDENRFDHLKVIISAGSACNKEVAKRWAKKCIFINAYGPTENTVCASAGVYEGKGILTLGKPISNTQLYVLDKYGQPVPVGVIGELYIGGQSLARGYLNRPELTKERFLPHPFDKTSGDRVYRTGDLVRYLPNGDLEFIGRTDDQVKIRGFRIELGEVEATLNDLPSIQEAVVIVREDEPGDKRLVAYVVGEETPAEWRIALKEKLPVYMVPAHFVKMEVLPLTPNGKIDRRNLESNRLNYDQQSVYKRPPCDYTEYQLLEIWKEILDSEYIEVYDNFFEIGGHSLLAIKLLYLIQIRLNKELTMPNLFENPTVQSLASLIKKKDKTEKNLELIIKLRESDGAPFFFIHPASGNTLCYMELAKLLDNACSLYGINFPYVEDRSMENIRLEDLSRLYLKKIKEIQPKGPYMLGGWSIGGLFAYEIANQLIEQGEEVSLLSLIDTAFPRAEYILSKEESIIQVLNSISAHLILDPNKEKEIAEVTFKNLINSPKIRQMLPPGLEVEDIKTLSNIFHANTKVSAEYKIEKQYRGLIYFEAQEGTRLGNKWSSYLEGDLKNIQVPGKHAEMMDSPSVNIIANKLKEEILSATYI</sequence>
<dbReference type="CDD" id="cd12117">
    <property type="entry name" value="A_NRPS_Srf_like"/>
    <property type="match status" value="1"/>
</dbReference>
<dbReference type="PANTHER" id="PTHR45527:SF1">
    <property type="entry name" value="FATTY ACID SYNTHASE"/>
    <property type="match status" value="1"/>
</dbReference>
<feature type="domain" description="Carrier" evidence="6">
    <location>
        <begin position="963"/>
        <end position="1038"/>
    </location>
</feature>
<dbReference type="NCBIfam" id="NF003417">
    <property type="entry name" value="PRK04813.1"/>
    <property type="match status" value="3"/>
</dbReference>
<dbReference type="PROSITE" id="PS00012">
    <property type="entry name" value="PHOSPHOPANTETHEINE"/>
    <property type="match status" value="2"/>
</dbReference>
<evidence type="ECO:0000256" key="3">
    <source>
        <dbReference type="ARBA" id="ARBA00022450"/>
    </source>
</evidence>
<dbReference type="GO" id="GO:0005829">
    <property type="term" value="C:cytosol"/>
    <property type="evidence" value="ECO:0007669"/>
    <property type="project" value="TreeGrafter"/>
</dbReference>
<dbReference type="RefSeq" id="WP_117731172.1">
    <property type="nucleotide sequence ID" value="NZ_CP027116.1"/>
</dbReference>
<dbReference type="InterPro" id="IPR020845">
    <property type="entry name" value="AMP-binding_CS"/>
</dbReference>
<dbReference type="Gene3D" id="3.30.559.10">
    <property type="entry name" value="Chloramphenicol acetyltransferase-like domain"/>
    <property type="match status" value="3"/>
</dbReference>
<dbReference type="Gene3D" id="2.30.38.10">
    <property type="entry name" value="Luciferase, Domain 3"/>
    <property type="match status" value="3"/>
</dbReference>
<accession>A0AAD0MMQ4</accession>
<dbReference type="Pfam" id="PF00501">
    <property type="entry name" value="AMP-binding"/>
    <property type="match status" value="3"/>
</dbReference>
<dbReference type="GO" id="GO:0003824">
    <property type="term" value="F:catalytic activity"/>
    <property type="evidence" value="ECO:0007669"/>
    <property type="project" value="InterPro"/>
</dbReference>
<dbReference type="Gene3D" id="3.30.300.30">
    <property type="match status" value="3"/>
</dbReference>
<dbReference type="InterPro" id="IPR001031">
    <property type="entry name" value="Thioesterase"/>
</dbReference>
<dbReference type="InterPro" id="IPR023213">
    <property type="entry name" value="CAT-like_dom_sf"/>
</dbReference>
<dbReference type="GO" id="GO:0017000">
    <property type="term" value="P:antibiotic biosynthetic process"/>
    <property type="evidence" value="ECO:0007669"/>
    <property type="project" value="UniProtKB-KW"/>
</dbReference>
<dbReference type="SUPFAM" id="SSF56801">
    <property type="entry name" value="Acetyl-CoA synthetase-like"/>
    <property type="match status" value="3"/>
</dbReference>
<dbReference type="Proteomes" id="UP000264960">
    <property type="component" value="Chromosome"/>
</dbReference>
<dbReference type="SUPFAM" id="SSF52777">
    <property type="entry name" value="CoA-dependent acyltransferases"/>
    <property type="match status" value="6"/>
</dbReference>
<keyword evidence="3" id="KW-0596">Phosphopantetheine</keyword>
<dbReference type="InterPro" id="IPR036736">
    <property type="entry name" value="ACP-like_sf"/>
</dbReference>
<dbReference type="FunFam" id="3.30.559.10:FF:000012">
    <property type="entry name" value="Non-ribosomal peptide synthetase"/>
    <property type="match status" value="2"/>
</dbReference>
<dbReference type="Pfam" id="PF13193">
    <property type="entry name" value="AMP-binding_C"/>
    <property type="match status" value="3"/>
</dbReference>
<organism evidence="7 8">
    <name type="scientific">Bacillus pumilus</name>
    <name type="common">Bacillus mesentericus</name>
    <dbReference type="NCBI Taxonomy" id="1408"/>
    <lineage>
        <taxon>Bacteria</taxon>
        <taxon>Bacillati</taxon>
        <taxon>Bacillota</taxon>
        <taxon>Bacilli</taxon>
        <taxon>Bacillales</taxon>
        <taxon>Bacillaceae</taxon>
        <taxon>Bacillus</taxon>
    </lineage>
</organism>
<keyword evidence="4" id="KW-0597">Phosphoprotein</keyword>
<dbReference type="GO" id="GO:0031177">
    <property type="term" value="F:phosphopantetheine binding"/>
    <property type="evidence" value="ECO:0007669"/>
    <property type="project" value="InterPro"/>
</dbReference>
<feature type="domain" description="Carrier" evidence="6">
    <location>
        <begin position="2020"/>
        <end position="2095"/>
    </location>
</feature>
<dbReference type="CDD" id="cd19531">
    <property type="entry name" value="LCL_NRPS-like"/>
    <property type="match status" value="2"/>
</dbReference>
<evidence type="ECO:0000313" key="8">
    <source>
        <dbReference type="Proteomes" id="UP000264960"/>
    </source>
</evidence>
<dbReference type="Gene3D" id="1.10.1200.10">
    <property type="entry name" value="ACP-like"/>
    <property type="match status" value="2"/>
</dbReference>
<dbReference type="InterPro" id="IPR045851">
    <property type="entry name" value="AMP-bd_C_sf"/>
</dbReference>
<dbReference type="FunFam" id="2.30.38.10:FF:000001">
    <property type="entry name" value="Non-ribosomal peptide synthetase PvdI"/>
    <property type="match status" value="3"/>
</dbReference>
<dbReference type="InterPro" id="IPR025110">
    <property type="entry name" value="AMP-bd_C"/>
</dbReference>
<comment type="cofactor">
    <cofactor evidence="1">
        <name>pantetheine 4'-phosphate</name>
        <dbReference type="ChEBI" id="CHEBI:47942"/>
    </cofactor>
</comment>
<dbReference type="PANTHER" id="PTHR45527">
    <property type="entry name" value="NONRIBOSOMAL PEPTIDE SYNTHETASE"/>
    <property type="match status" value="1"/>
</dbReference>
<evidence type="ECO:0000313" key="7">
    <source>
        <dbReference type="EMBL" id="AVM24825.1"/>
    </source>
</evidence>
<dbReference type="SMART" id="SM00823">
    <property type="entry name" value="PKS_PP"/>
    <property type="match status" value="2"/>
</dbReference>
<reference evidence="7 8" key="1">
    <citation type="submission" date="2018-02" db="EMBL/GenBank/DDBJ databases">
        <title>The complete genome of two Bacillus pumilus strains from Cuatro Cienegas, Coahuila, Mexico.</title>
        <authorList>
            <person name="Zarza E."/>
            <person name="Alcaraz L.D."/>
            <person name="Aguilar-Salinas B."/>
            <person name="Islas A."/>
            <person name="Olmedo-Alvarez G."/>
        </authorList>
    </citation>
    <scope>NUCLEOTIDE SEQUENCE [LARGE SCALE GENOMIC DNA]</scope>
    <source>
        <strain evidence="7 8">145</strain>
    </source>
</reference>
<dbReference type="FunFam" id="3.30.300.30:FF:000010">
    <property type="entry name" value="Enterobactin synthetase component F"/>
    <property type="match status" value="3"/>
</dbReference>
<dbReference type="CDD" id="cd19543">
    <property type="entry name" value="DCL_NRPS"/>
    <property type="match status" value="1"/>
</dbReference>
<name>A0AAD0MMQ4_BACPU</name>
<dbReference type="CDD" id="cd05930">
    <property type="entry name" value="A_NRPS"/>
    <property type="match status" value="2"/>
</dbReference>
<dbReference type="InterPro" id="IPR006162">
    <property type="entry name" value="Ppantetheine_attach_site"/>
</dbReference>
<evidence type="ECO:0000256" key="2">
    <source>
        <dbReference type="ARBA" id="ARBA00006432"/>
    </source>
</evidence>
<dbReference type="EMBL" id="CP027116">
    <property type="protein sequence ID" value="AVM24825.1"/>
    <property type="molecule type" value="Genomic_DNA"/>
</dbReference>
<dbReference type="InterPro" id="IPR020806">
    <property type="entry name" value="PKS_PP-bd"/>
</dbReference>
<dbReference type="Pfam" id="PF00668">
    <property type="entry name" value="Condensation"/>
    <property type="match status" value="3"/>
</dbReference>
<dbReference type="GO" id="GO:0044550">
    <property type="term" value="P:secondary metabolite biosynthetic process"/>
    <property type="evidence" value="ECO:0007669"/>
    <property type="project" value="UniProtKB-ARBA"/>
</dbReference>
<feature type="domain" description="Carrier" evidence="6">
    <location>
        <begin position="3070"/>
        <end position="3145"/>
    </location>
</feature>
<comment type="similarity">
    <text evidence="2">Belongs to the ATP-dependent AMP-binding enzyme family.</text>
</comment>
<dbReference type="PROSITE" id="PS00455">
    <property type="entry name" value="AMP_BINDING"/>
    <property type="match status" value="3"/>
</dbReference>
<proteinExistence type="inferred from homology"/>
<dbReference type="InterPro" id="IPR009081">
    <property type="entry name" value="PP-bd_ACP"/>
</dbReference>
<dbReference type="SUPFAM" id="SSF53474">
    <property type="entry name" value="alpha/beta-Hydrolases"/>
    <property type="match status" value="1"/>
</dbReference>
<protein>
    <submittedName>
        <fullName evidence="7">Thioester reductase</fullName>
    </submittedName>
</protein>
<dbReference type="FunFam" id="3.40.50.980:FF:000001">
    <property type="entry name" value="Non-ribosomal peptide synthetase"/>
    <property type="match status" value="3"/>
</dbReference>
<dbReference type="InterPro" id="IPR001242">
    <property type="entry name" value="Condensation_dom"/>
</dbReference>
<dbReference type="FunFam" id="1.10.1200.10:FF:000005">
    <property type="entry name" value="Nonribosomal peptide synthetase 1"/>
    <property type="match status" value="2"/>
</dbReference>
<dbReference type="Pfam" id="PF00550">
    <property type="entry name" value="PP-binding"/>
    <property type="match status" value="3"/>
</dbReference>
<dbReference type="GO" id="GO:0008610">
    <property type="term" value="P:lipid biosynthetic process"/>
    <property type="evidence" value="ECO:0007669"/>
    <property type="project" value="UniProtKB-ARBA"/>
</dbReference>
<evidence type="ECO:0000256" key="1">
    <source>
        <dbReference type="ARBA" id="ARBA00001957"/>
    </source>
</evidence>
<dbReference type="SUPFAM" id="SSF47336">
    <property type="entry name" value="ACP-like"/>
    <property type="match status" value="3"/>
</dbReference>
<dbReference type="Pfam" id="PF00975">
    <property type="entry name" value="Thioesterase"/>
    <property type="match status" value="1"/>
</dbReference>
<dbReference type="PROSITE" id="PS50075">
    <property type="entry name" value="CARRIER"/>
    <property type="match status" value="3"/>
</dbReference>
<gene>
    <name evidence="7" type="ORF">C5695_13600</name>
</gene>
<evidence type="ECO:0000256" key="4">
    <source>
        <dbReference type="ARBA" id="ARBA00022553"/>
    </source>
</evidence>
<dbReference type="FunFam" id="3.40.50.12780:FF:000012">
    <property type="entry name" value="Non-ribosomal peptide synthetase"/>
    <property type="match status" value="3"/>
</dbReference>
<dbReference type="InterPro" id="IPR029058">
    <property type="entry name" value="AB_hydrolase_fold"/>
</dbReference>
<keyword evidence="5" id="KW-0045">Antibiotic biosynthesis</keyword>
<dbReference type="InterPro" id="IPR000873">
    <property type="entry name" value="AMP-dep_synth/lig_dom"/>
</dbReference>
<dbReference type="GO" id="GO:0043041">
    <property type="term" value="P:amino acid activation for nonribosomal peptide biosynthetic process"/>
    <property type="evidence" value="ECO:0007669"/>
    <property type="project" value="TreeGrafter"/>
</dbReference>
<dbReference type="InterPro" id="IPR010071">
    <property type="entry name" value="AA_adenyl_dom"/>
</dbReference>
<dbReference type="NCBIfam" id="TIGR01733">
    <property type="entry name" value="AA-adenyl-dom"/>
    <property type="match status" value="3"/>
</dbReference>
<dbReference type="Gene3D" id="3.40.50.1820">
    <property type="entry name" value="alpha/beta hydrolase"/>
    <property type="match status" value="1"/>
</dbReference>
<dbReference type="Gene3D" id="3.30.559.30">
    <property type="entry name" value="Nonribosomal peptide synthetase, condensation domain"/>
    <property type="match status" value="3"/>
</dbReference>
<evidence type="ECO:0000259" key="6">
    <source>
        <dbReference type="PROSITE" id="PS50075"/>
    </source>
</evidence>
<dbReference type="Gene3D" id="3.40.50.980">
    <property type="match status" value="6"/>
</dbReference>
<evidence type="ECO:0000256" key="5">
    <source>
        <dbReference type="ARBA" id="ARBA00023194"/>
    </source>
</evidence>